<keyword evidence="1" id="KW-0732">Signal</keyword>
<dbReference type="SUPFAM" id="SSF51445">
    <property type="entry name" value="(Trans)glycosidases"/>
    <property type="match status" value="1"/>
</dbReference>
<dbReference type="InterPro" id="IPR051595">
    <property type="entry name" value="GH25_Enzymes"/>
</dbReference>
<organism evidence="2 3">
    <name type="scientific">Panagrolaimus superbus</name>
    <dbReference type="NCBI Taxonomy" id="310955"/>
    <lineage>
        <taxon>Eukaryota</taxon>
        <taxon>Metazoa</taxon>
        <taxon>Ecdysozoa</taxon>
        <taxon>Nematoda</taxon>
        <taxon>Chromadorea</taxon>
        <taxon>Rhabditida</taxon>
        <taxon>Tylenchina</taxon>
        <taxon>Panagrolaimomorpha</taxon>
        <taxon>Panagrolaimoidea</taxon>
        <taxon>Panagrolaimidae</taxon>
        <taxon>Panagrolaimus</taxon>
    </lineage>
</organism>
<feature type="chain" id="PRO_5037432980" evidence="1">
    <location>
        <begin position="23"/>
        <end position="163"/>
    </location>
</feature>
<reference evidence="3" key="1">
    <citation type="submission" date="2022-11" db="UniProtKB">
        <authorList>
            <consortium name="WormBaseParasite"/>
        </authorList>
    </citation>
    <scope>IDENTIFICATION</scope>
</reference>
<dbReference type="WBParaSite" id="PSU_v2.g21179.t1">
    <property type="protein sequence ID" value="PSU_v2.g21179.t1"/>
    <property type="gene ID" value="PSU_v2.g21179"/>
</dbReference>
<dbReference type="InterPro" id="IPR017853">
    <property type="entry name" value="GH"/>
</dbReference>
<evidence type="ECO:0000313" key="3">
    <source>
        <dbReference type="WBParaSite" id="PSU_v2.g21179.t1"/>
    </source>
</evidence>
<dbReference type="Gene3D" id="3.20.20.80">
    <property type="entry name" value="Glycosidases"/>
    <property type="match status" value="1"/>
</dbReference>
<dbReference type="GO" id="GO:0045087">
    <property type="term" value="P:innate immune response"/>
    <property type="evidence" value="ECO:0007669"/>
    <property type="project" value="TreeGrafter"/>
</dbReference>
<evidence type="ECO:0000313" key="2">
    <source>
        <dbReference type="Proteomes" id="UP000887577"/>
    </source>
</evidence>
<accession>A0A914YQ70</accession>
<feature type="signal peptide" evidence="1">
    <location>
        <begin position="1"/>
        <end position="22"/>
    </location>
</feature>
<proteinExistence type="predicted"/>
<name>A0A914YQ70_9BILA</name>
<dbReference type="Proteomes" id="UP000887577">
    <property type="component" value="Unplaced"/>
</dbReference>
<dbReference type="PANTHER" id="PTHR23208">
    <property type="entry name" value="LYSOZYME PROTEIN"/>
    <property type="match status" value="1"/>
</dbReference>
<sequence length="163" mass="18065">MSFFAVTPVVFVALIFFHVTTGQNYNFAVDISVAATPADYQCLYQKGYSAAFAQAYSPANGGSLNPNVIQNLYNSMKAKLGGEIYVTPTITKDGKTQFDEVFNAVTAAGLEVVTIWLQVTAPITWSNNIQNNINIIQSFVDRALVSFKFYNFDIINFEVRKFA</sequence>
<evidence type="ECO:0000256" key="1">
    <source>
        <dbReference type="SAM" id="SignalP"/>
    </source>
</evidence>
<dbReference type="PANTHER" id="PTHR23208:SF36">
    <property type="entry name" value="LYSOZYME-RELATED"/>
    <property type="match status" value="1"/>
</dbReference>
<protein>
    <submittedName>
        <fullName evidence="3">GH18 domain-containing protein</fullName>
    </submittedName>
</protein>
<dbReference type="AlphaFoldDB" id="A0A914YQ70"/>
<dbReference type="GO" id="GO:0007165">
    <property type="term" value="P:signal transduction"/>
    <property type="evidence" value="ECO:0007669"/>
    <property type="project" value="TreeGrafter"/>
</dbReference>
<keyword evidence="2" id="KW-1185">Reference proteome</keyword>